<sequence>MDVSADEAYDEAEQQVARRMQDIEDRLLAEEQERDTIRETYSNAWNKFYEWEPQYCRSLLMSLQCVLSDRVNDDTVTPLSGSNKDAMEVDGCPFEVLDTQTGLLTALDVEEVDTETIFVPHPKYEACTPASQIIATDDGPKWLASIPYADEPGFPWRELLRCYRHWHWQDCIRDPDVGLIALEALHKLEAGSMSHNTINAHGVLASLFPNNEQKGLVSRLYNR</sequence>
<name>S8G6L3_FOMSC</name>
<proteinExistence type="predicted"/>
<dbReference type="EMBL" id="KE504123">
    <property type="protein sequence ID" value="EPT05815.1"/>
    <property type="molecule type" value="Genomic_DNA"/>
</dbReference>
<dbReference type="HOGENOM" id="CLU_1240176_0_0_1"/>
<feature type="coiled-coil region" evidence="1">
    <location>
        <begin position="13"/>
        <end position="40"/>
    </location>
</feature>
<dbReference type="Proteomes" id="UP000015241">
    <property type="component" value="Unassembled WGS sequence"/>
</dbReference>
<evidence type="ECO:0000313" key="2">
    <source>
        <dbReference type="EMBL" id="EPT05815.1"/>
    </source>
</evidence>
<dbReference type="AlphaFoldDB" id="S8G6L3"/>
<organism evidence="2 3">
    <name type="scientific">Fomitopsis schrenkii</name>
    <name type="common">Brown rot fungus</name>
    <dbReference type="NCBI Taxonomy" id="2126942"/>
    <lineage>
        <taxon>Eukaryota</taxon>
        <taxon>Fungi</taxon>
        <taxon>Dikarya</taxon>
        <taxon>Basidiomycota</taxon>
        <taxon>Agaricomycotina</taxon>
        <taxon>Agaricomycetes</taxon>
        <taxon>Polyporales</taxon>
        <taxon>Fomitopsis</taxon>
    </lineage>
</organism>
<evidence type="ECO:0000313" key="3">
    <source>
        <dbReference type="Proteomes" id="UP000015241"/>
    </source>
</evidence>
<dbReference type="OrthoDB" id="6141102at2759"/>
<protein>
    <submittedName>
        <fullName evidence="2">Uncharacterized protein</fullName>
    </submittedName>
</protein>
<keyword evidence="3" id="KW-1185">Reference proteome</keyword>
<keyword evidence="1" id="KW-0175">Coiled coil</keyword>
<gene>
    <name evidence="2" type="ORF">FOMPIDRAFT_1045115</name>
</gene>
<evidence type="ECO:0000256" key="1">
    <source>
        <dbReference type="SAM" id="Coils"/>
    </source>
</evidence>
<dbReference type="InParanoid" id="S8G6L3"/>
<reference evidence="2 3" key="1">
    <citation type="journal article" date="2012" name="Science">
        <title>The Paleozoic origin of enzymatic lignin decomposition reconstructed from 31 fungal genomes.</title>
        <authorList>
            <person name="Floudas D."/>
            <person name="Binder M."/>
            <person name="Riley R."/>
            <person name="Barry K."/>
            <person name="Blanchette R.A."/>
            <person name="Henrissat B."/>
            <person name="Martinez A.T."/>
            <person name="Otillar R."/>
            <person name="Spatafora J.W."/>
            <person name="Yadav J.S."/>
            <person name="Aerts A."/>
            <person name="Benoit I."/>
            <person name="Boyd A."/>
            <person name="Carlson A."/>
            <person name="Copeland A."/>
            <person name="Coutinho P.M."/>
            <person name="de Vries R.P."/>
            <person name="Ferreira P."/>
            <person name="Findley K."/>
            <person name="Foster B."/>
            <person name="Gaskell J."/>
            <person name="Glotzer D."/>
            <person name="Gorecki P."/>
            <person name="Heitman J."/>
            <person name="Hesse C."/>
            <person name="Hori C."/>
            <person name="Igarashi K."/>
            <person name="Jurgens J.A."/>
            <person name="Kallen N."/>
            <person name="Kersten P."/>
            <person name="Kohler A."/>
            <person name="Kuees U."/>
            <person name="Kumar T.K.A."/>
            <person name="Kuo A."/>
            <person name="LaButti K."/>
            <person name="Larrondo L.F."/>
            <person name="Lindquist E."/>
            <person name="Ling A."/>
            <person name="Lombard V."/>
            <person name="Lucas S."/>
            <person name="Lundell T."/>
            <person name="Martin R."/>
            <person name="McLaughlin D.J."/>
            <person name="Morgenstern I."/>
            <person name="Morin E."/>
            <person name="Murat C."/>
            <person name="Nagy L.G."/>
            <person name="Nolan M."/>
            <person name="Ohm R.A."/>
            <person name="Patyshakuliyeva A."/>
            <person name="Rokas A."/>
            <person name="Ruiz-Duenas F.J."/>
            <person name="Sabat G."/>
            <person name="Salamov A."/>
            <person name="Samejima M."/>
            <person name="Schmutz J."/>
            <person name="Slot J.C."/>
            <person name="St John F."/>
            <person name="Stenlid J."/>
            <person name="Sun H."/>
            <person name="Sun S."/>
            <person name="Syed K."/>
            <person name="Tsang A."/>
            <person name="Wiebenga A."/>
            <person name="Young D."/>
            <person name="Pisabarro A."/>
            <person name="Eastwood D.C."/>
            <person name="Martin F."/>
            <person name="Cullen D."/>
            <person name="Grigoriev I.V."/>
            <person name="Hibbett D.S."/>
        </authorList>
    </citation>
    <scope>NUCLEOTIDE SEQUENCE</scope>
    <source>
        <strain evidence="3">FP-58527</strain>
    </source>
</reference>
<accession>S8G6L3</accession>
<dbReference type="STRING" id="743788.S8G6L3"/>